<dbReference type="AlphaFoldDB" id="H2Y4Y7"/>
<sequence length="153" mass="16508">MKQIFASILFSTFLSLALADRCLWCGFGYCSNGCFPVCLPCDTIPNAGLSVGAIIAIAFAGLIGFSIMISVIVSLCYYCTSRSRRPVRPVAVNAVSSSAYQSSTFPSAPNMYGAYPPTYASVANYPQKNQPVPPAQPLYQPPPPYNMQQQSQQ</sequence>
<reference evidence="5" key="1">
    <citation type="submission" date="2003-08" db="EMBL/GenBank/DDBJ databases">
        <authorList>
            <person name="Birren B."/>
            <person name="Nusbaum C."/>
            <person name="Abebe A."/>
            <person name="Abouelleil A."/>
            <person name="Adekoya E."/>
            <person name="Ait-zahra M."/>
            <person name="Allen N."/>
            <person name="Allen T."/>
            <person name="An P."/>
            <person name="Anderson M."/>
            <person name="Anderson S."/>
            <person name="Arachchi H."/>
            <person name="Armbruster J."/>
            <person name="Bachantsang P."/>
            <person name="Baldwin J."/>
            <person name="Barry A."/>
            <person name="Bayul T."/>
            <person name="Blitshsteyn B."/>
            <person name="Bloom T."/>
            <person name="Blye J."/>
            <person name="Boguslavskiy L."/>
            <person name="Borowsky M."/>
            <person name="Boukhgalter B."/>
            <person name="Brunache A."/>
            <person name="Butler J."/>
            <person name="Calixte N."/>
            <person name="Calvo S."/>
            <person name="Camarata J."/>
            <person name="Campo K."/>
            <person name="Chang J."/>
            <person name="Cheshatsang Y."/>
            <person name="Citroen M."/>
            <person name="Collymore A."/>
            <person name="Considine T."/>
            <person name="Cook A."/>
            <person name="Cooke P."/>
            <person name="Corum B."/>
            <person name="Cuomo C."/>
            <person name="David R."/>
            <person name="Dawoe T."/>
            <person name="Degray S."/>
            <person name="Dodge S."/>
            <person name="Dooley K."/>
            <person name="Dorje P."/>
            <person name="Dorjee K."/>
            <person name="Dorris L."/>
            <person name="Duffey N."/>
            <person name="Dupes A."/>
            <person name="Elkins T."/>
            <person name="Engels R."/>
            <person name="Erickson J."/>
            <person name="Farina A."/>
            <person name="Faro S."/>
            <person name="Ferreira P."/>
            <person name="Fischer H."/>
            <person name="Fitzgerald M."/>
            <person name="Foley K."/>
            <person name="Gage D."/>
            <person name="Galagan J."/>
            <person name="Gearin G."/>
            <person name="Gnerre S."/>
            <person name="Gnirke A."/>
            <person name="Goyette A."/>
            <person name="Graham J."/>
            <person name="Grandbois E."/>
            <person name="Gyaltsen K."/>
            <person name="Hafez N."/>
            <person name="Hagopian D."/>
            <person name="Hagos B."/>
            <person name="Hall J."/>
            <person name="Hatcher B."/>
            <person name="Heller A."/>
            <person name="Higgins H."/>
            <person name="Honan T."/>
            <person name="Horn A."/>
            <person name="Houde N."/>
            <person name="Hughes L."/>
            <person name="Hulme W."/>
            <person name="Husby E."/>
            <person name="Iliev I."/>
            <person name="Jaffe D."/>
            <person name="Jones C."/>
            <person name="Kamal M."/>
            <person name="Kamat A."/>
            <person name="Kamvysselis M."/>
            <person name="Karlsson E."/>
            <person name="Kells C."/>
            <person name="Kieu A."/>
            <person name="Kisner P."/>
            <person name="Kodira C."/>
            <person name="Kulbokas E."/>
            <person name="Labutti K."/>
            <person name="Lama D."/>
            <person name="Landers T."/>
            <person name="Leger J."/>
            <person name="Levine S."/>
            <person name="Lewis D."/>
            <person name="Lewis T."/>
            <person name="Lindblad-toh K."/>
            <person name="Liu X."/>
            <person name="Lokyitsang T."/>
            <person name="Lokyitsang Y."/>
            <person name="Lucien O."/>
            <person name="Lui A."/>
            <person name="Ma L.J."/>
            <person name="Mabbitt R."/>
            <person name="Macdonald J."/>
            <person name="Maclean C."/>
            <person name="Major J."/>
            <person name="Manning J."/>
            <person name="Marabella R."/>
            <person name="Maru K."/>
            <person name="Matthews C."/>
            <person name="Mauceli E."/>
            <person name="Mccarthy M."/>
            <person name="Mcdonough S."/>
            <person name="Mcghee T."/>
            <person name="Meldrim J."/>
            <person name="Meneus L."/>
            <person name="Mesirov J."/>
            <person name="Mihalev A."/>
            <person name="Mihova T."/>
            <person name="Mikkelsen T."/>
            <person name="Mlenga V."/>
            <person name="Moru K."/>
            <person name="Mozes J."/>
            <person name="Mulrain L."/>
            <person name="Munson G."/>
            <person name="Naylor J."/>
            <person name="Newes C."/>
            <person name="Nguyen C."/>
            <person name="Nguyen N."/>
            <person name="Nguyen T."/>
            <person name="Nicol R."/>
            <person name="Nielsen C."/>
            <person name="Nizzari M."/>
            <person name="Norbu C."/>
            <person name="Norbu N."/>
            <person name="O'donnell P."/>
            <person name="Okoawo O."/>
            <person name="O'leary S."/>
            <person name="Omotosho B."/>
            <person name="O'neill K."/>
            <person name="Osman S."/>
            <person name="Parker S."/>
            <person name="Perrin D."/>
            <person name="Phunkhang P."/>
            <person name="Piqani B."/>
            <person name="Purcell S."/>
            <person name="Rachupka T."/>
            <person name="Ramasamy U."/>
            <person name="Rameau R."/>
            <person name="Ray V."/>
            <person name="Raymond C."/>
            <person name="Retta R."/>
            <person name="Richardson S."/>
            <person name="Rise C."/>
            <person name="Rodriguez J."/>
            <person name="Rogers J."/>
            <person name="Rogov P."/>
            <person name="Rutman M."/>
            <person name="Schupbach R."/>
            <person name="Seaman C."/>
            <person name="Settipalli S."/>
            <person name="Sharpe T."/>
            <person name="Sheridan J."/>
            <person name="Sherpa N."/>
            <person name="Shi J."/>
            <person name="Smirnov S."/>
            <person name="Smith C."/>
            <person name="Sougnez C."/>
            <person name="Spencer B."/>
            <person name="Stalker J."/>
            <person name="Stange-thomann N."/>
            <person name="Stavropoulos S."/>
            <person name="Stetson K."/>
            <person name="Stone C."/>
            <person name="Stone S."/>
            <person name="Stubbs M."/>
            <person name="Talamas J."/>
            <person name="Tchuinga P."/>
            <person name="Tenzing P."/>
            <person name="Tesfaye S."/>
            <person name="Theodore J."/>
            <person name="Thoulutsang Y."/>
            <person name="Topham K."/>
            <person name="Towey S."/>
            <person name="Tsamla T."/>
            <person name="Tsomo N."/>
            <person name="Vallee D."/>
            <person name="Vassiliev H."/>
            <person name="Venkataraman V."/>
            <person name="Vinson J."/>
            <person name="Vo A."/>
            <person name="Wade C."/>
            <person name="Wang S."/>
            <person name="Wangchuk T."/>
            <person name="Wangdi T."/>
            <person name="Whittaker C."/>
            <person name="Wilkinson J."/>
            <person name="Wu Y."/>
            <person name="Wyman D."/>
            <person name="Yadav S."/>
            <person name="Yang S."/>
            <person name="Yang X."/>
            <person name="Yeager S."/>
            <person name="Yee E."/>
            <person name="Young G."/>
            <person name="Zainoun J."/>
            <person name="Zembeck L."/>
            <person name="Zimmer A."/>
            <person name="Zody M."/>
            <person name="Lander E."/>
        </authorList>
    </citation>
    <scope>NUCLEOTIDE SEQUENCE [LARGE SCALE GENOMIC DNA]</scope>
</reference>
<organism evidence="4 5">
    <name type="scientific">Ciona savignyi</name>
    <name type="common">Pacific transparent sea squirt</name>
    <dbReference type="NCBI Taxonomy" id="51511"/>
    <lineage>
        <taxon>Eukaryota</taxon>
        <taxon>Metazoa</taxon>
        <taxon>Chordata</taxon>
        <taxon>Tunicata</taxon>
        <taxon>Ascidiacea</taxon>
        <taxon>Phlebobranchia</taxon>
        <taxon>Cionidae</taxon>
        <taxon>Ciona</taxon>
    </lineage>
</organism>
<dbReference type="OMA" id="LADDCHW"/>
<evidence type="ECO:0000256" key="3">
    <source>
        <dbReference type="SAM" id="SignalP"/>
    </source>
</evidence>
<feature type="compositionally biased region" description="Pro residues" evidence="1">
    <location>
        <begin position="131"/>
        <end position="145"/>
    </location>
</feature>
<feature type="region of interest" description="Disordered" evidence="1">
    <location>
        <begin position="125"/>
        <end position="153"/>
    </location>
</feature>
<evidence type="ECO:0000256" key="1">
    <source>
        <dbReference type="SAM" id="MobiDB-lite"/>
    </source>
</evidence>
<reference evidence="4" key="3">
    <citation type="submission" date="2025-09" db="UniProtKB">
        <authorList>
            <consortium name="Ensembl"/>
        </authorList>
    </citation>
    <scope>IDENTIFICATION</scope>
</reference>
<evidence type="ECO:0000256" key="2">
    <source>
        <dbReference type="SAM" id="Phobius"/>
    </source>
</evidence>
<keyword evidence="2" id="KW-1133">Transmembrane helix</keyword>
<feature type="signal peptide" evidence="3">
    <location>
        <begin position="1"/>
        <end position="19"/>
    </location>
</feature>
<dbReference type="InParanoid" id="H2Y4Y7"/>
<keyword evidence="3" id="KW-0732">Signal</keyword>
<keyword evidence="5" id="KW-1185">Reference proteome</keyword>
<evidence type="ECO:0000313" key="5">
    <source>
        <dbReference type="Proteomes" id="UP000007875"/>
    </source>
</evidence>
<accession>H2Y4Y7</accession>
<evidence type="ECO:0000313" key="4">
    <source>
        <dbReference type="Ensembl" id="ENSCSAVP00000000385.1"/>
    </source>
</evidence>
<dbReference type="HOGENOM" id="CLU_1712634_0_0_1"/>
<reference evidence="4" key="2">
    <citation type="submission" date="2025-08" db="UniProtKB">
        <authorList>
            <consortium name="Ensembl"/>
        </authorList>
    </citation>
    <scope>IDENTIFICATION</scope>
</reference>
<dbReference type="Ensembl" id="ENSCSAVT00000000390.1">
    <property type="protein sequence ID" value="ENSCSAVP00000000385.1"/>
    <property type="gene ID" value="ENSCSAVG00000000217.1"/>
</dbReference>
<dbReference type="Proteomes" id="UP000007875">
    <property type="component" value="Unassembled WGS sequence"/>
</dbReference>
<name>H2Y4Y7_CIOSA</name>
<feature type="transmembrane region" description="Helical" evidence="2">
    <location>
        <begin position="53"/>
        <end position="78"/>
    </location>
</feature>
<keyword evidence="2" id="KW-0812">Transmembrane</keyword>
<evidence type="ECO:0008006" key="6">
    <source>
        <dbReference type="Google" id="ProtNLM"/>
    </source>
</evidence>
<proteinExistence type="predicted"/>
<dbReference type="GeneTree" id="ENSGT00530000066518"/>
<feature type="chain" id="PRO_5003578377" description="Cysteine and tyrosine-rich protein 1" evidence="3">
    <location>
        <begin position="20"/>
        <end position="153"/>
    </location>
</feature>
<protein>
    <recommendedName>
        <fullName evidence="6">Cysteine and tyrosine-rich protein 1</fullName>
    </recommendedName>
</protein>
<keyword evidence="2" id="KW-0472">Membrane</keyword>